<proteinExistence type="inferred from homology"/>
<protein>
    <submittedName>
        <fullName evidence="8">Translation initiation factor 3 subunit H</fullName>
    </submittedName>
</protein>
<feature type="transmembrane region" description="Helical" evidence="7">
    <location>
        <begin position="120"/>
        <end position="140"/>
    </location>
</feature>
<feature type="transmembrane region" description="Helical" evidence="7">
    <location>
        <begin position="54"/>
        <end position="73"/>
    </location>
</feature>
<keyword evidence="8" id="KW-0648">Protein biosynthesis</keyword>
<evidence type="ECO:0000256" key="1">
    <source>
        <dbReference type="ARBA" id="ARBA00004141"/>
    </source>
</evidence>
<evidence type="ECO:0000256" key="5">
    <source>
        <dbReference type="ARBA" id="ARBA00038039"/>
    </source>
</evidence>
<dbReference type="SMART" id="SM00679">
    <property type="entry name" value="CTNS"/>
    <property type="match status" value="2"/>
</dbReference>
<sequence length="404" mass="43999">MPGGPLFIADFSLVRLMLPSSLPTNWSDLTPADLNCTYGIQWIYDFMGQCVMDVRGMIAMVCGFVCLFAWILNGIPQMIENFRSGIPDKALSPLLLLFWTLGDVLNFVGCILAHQLILQVVVAVYSIASDLVLVSQFVYYKTRRRHVMIGKSTASNALGDGRVSASDDSDSNPNSDQDTQPLLHQPDAGSVFENTPVFTVCFASTLGLTLCTAYTVLWGSGPLGHSPRKFSASSGGGQQTARRLPQLTHSDNYTDLGTSSLGYPTFLPTTGAKIGFFFGCISGMMYLSSRFPQIIRNYQRSSTEGLCLGLFCMAVLGNTSYGLQIFLTSLYPTYLLESLPWLAGSLGVLGLDFIICFQFYYYSHRSDKTIQTAVGSARDAPHSSLCPSAPDLSSPTNRVTEALV</sequence>
<dbReference type="AlphaFoldDB" id="A0A8E0S3X4"/>
<dbReference type="Gene3D" id="1.20.1280.290">
    <property type="match status" value="2"/>
</dbReference>
<feature type="region of interest" description="Disordered" evidence="6">
    <location>
        <begin position="228"/>
        <end position="251"/>
    </location>
</feature>
<feature type="region of interest" description="Disordered" evidence="6">
    <location>
        <begin position="159"/>
        <end position="185"/>
    </location>
</feature>
<evidence type="ECO:0000256" key="7">
    <source>
        <dbReference type="SAM" id="Phobius"/>
    </source>
</evidence>
<accession>A0A8E0S3X4</accession>
<keyword evidence="3 7" id="KW-1133">Transmembrane helix</keyword>
<dbReference type="Proteomes" id="UP000728185">
    <property type="component" value="Unassembled WGS sequence"/>
</dbReference>
<comment type="subcellular location">
    <subcellularLocation>
        <location evidence="1">Membrane</location>
        <topology evidence="1">Multi-pass membrane protein</topology>
    </subcellularLocation>
</comment>
<keyword evidence="2 7" id="KW-0812">Transmembrane</keyword>
<evidence type="ECO:0000256" key="2">
    <source>
        <dbReference type="ARBA" id="ARBA00022692"/>
    </source>
</evidence>
<dbReference type="GO" id="GO:0015174">
    <property type="term" value="F:basic amino acid transmembrane transporter activity"/>
    <property type="evidence" value="ECO:0007669"/>
    <property type="project" value="TreeGrafter"/>
</dbReference>
<dbReference type="InterPro" id="IPR006603">
    <property type="entry name" value="PQ-loop_rpt"/>
</dbReference>
<feature type="transmembrane region" description="Helical" evidence="7">
    <location>
        <begin position="308"/>
        <end position="327"/>
    </location>
</feature>
<evidence type="ECO:0000313" key="9">
    <source>
        <dbReference type="Proteomes" id="UP000728185"/>
    </source>
</evidence>
<gene>
    <name evidence="8" type="ORF">FBUS_02587</name>
</gene>
<feature type="transmembrane region" description="Helical" evidence="7">
    <location>
        <begin position="94"/>
        <end position="114"/>
    </location>
</feature>
<evidence type="ECO:0000256" key="6">
    <source>
        <dbReference type="SAM" id="MobiDB-lite"/>
    </source>
</evidence>
<reference evidence="8" key="1">
    <citation type="submission" date="2019-05" db="EMBL/GenBank/DDBJ databases">
        <title>Annotation for the trematode Fasciolopsis buski.</title>
        <authorList>
            <person name="Choi Y.-J."/>
        </authorList>
    </citation>
    <scope>NUCLEOTIDE SEQUENCE</scope>
    <source>
        <strain evidence="8">HT</strain>
        <tissue evidence="8">Whole worm</tissue>
    </source>
</reference>
<dbReference type="OrthoDB" id="8048523at2759"/>
<comment type="caution">
    <text evidence="8">The sequence shown here is derived from an EMBL/GenBank/DDBJ whole genome shotgun (WGS) entry which is preliminary data.</text>
</comment>
<name>A0A8E0S3X4_9TREM</name>
<feature type="transmembrane region" description="Helical" evidence="7">
    <location>
        <begin position="197"/>
        <end position="217"/>
    </location>
</feature>
<dbReference type="GO" id="GO:0003743">
    <property type="term" value="F:translation initiation factor activity"/>
    <property type="evidence" value="ECO:0007669"/>
    <property type="project" value="UniProtKB-KW"/>
</dbReference>
<dbReference type="GO" id="GO:0098852">
    <property type="term" value="C:lytic vacuole membrane"/>
    <property type="evidence" value="ECO:0007669"/>
    <property type="project" value="UniProtKB-ARBA"/>
</dbReference>
<evidence type="ECO:0000256" key="4">
    <source>
        <dbReference type="ARBA" id="ARBA00023136"/>
    </source>
</evidence>
<keyword evidence="9" id="KW-1185">Reference proteome</keyword>
<dbReference type="PANTHER" id="PTHR16201">
    <property type="entry name" value="SEVEN TRANSMEMBRANE PROTEIN 1-RELATED"/>
    <property type="match status" value="1"/>
</dbReference>
<dbReference type="PANTHER" id="PTHR16201:SF34">
    <property type="entry name" value="LYSOSOMAL AMINO ACID TRANSPORTER 1"/>
    <property type="match status" value="1"/>
</dbReference>
<organism evidence="8 9">
    <name type="scientific">Fasciolopsis buskii</name>
    <dbReference type="NCBI Taxonomy" id="27845"/>
    <lineage>
        <taxon>Eukaryota</taxon>
        <taxon>Metazoa</taxon>
        <taxon>Spiralia</taxon>
        <taxon>Lophotrochozoa</taxon>
        <taxon>Platyhelminthes</taxon>
        <taxon>Trematoda</taxon>
        <taxon>Digenea</taxon>
        <taxon>Plagiorchiida</taxon>
        <taxon>Echinostomata</taxon>
        <taxon>Echinostomatoidea</taxon>
        <taxon>Fasciolidae</taxon>
        <taxon>Fasciolopsis</taxon>
    </lineage>
</organism>
<evidence type="ECO:0000313" key="8">
    <source>
        <dbReference type="EMBL" id="KAA0198637.1"/>
    </source>
</evidence>
<dbReference type="FunFam" id="1.20.1280.290:FF:000009">
    <property type="entry name" value="PQ loop repeat family protein"/>
    <property type="match status" value="1"/>
</dbReference>
<feature type="transmembrane region" description="Helical" evidence="7">
    <location>
        <begin position="266"/>
        <end position="287"/>
    </location>
</feature>
<comment type="similarity">
    <text evidence="5">Belongs to the laat-1 family.</text>
</comment>
<keyword evidence="4 7" id="KW-0472">Membrane</keyword>
<feature type="transmembrane region" description="Helical" evidence="7">
    <location>
        <begin position="339"/>
        <end position="362"/>
    </location>
</feature>
<keyword evidence="8" id="KW-0396">Initiation factor</keyword>
<evidence type="ECO:0000256" key="3">
    <source>
        <dbReference type="ARBA" id="ARBA00022989"/>
    </source>
</evidence>
<dbReference type="EMBL" id="LUCM01001596">
    <property type="protein sequence ID" value="KAA0198637.1"/>
    <property type="molecule type" value="Genomic_DNA"/>
</dbReference>
<dbReference type="InterPro" id="IPR051415">
    <property type="entry name" value="LAAT-1"/>
</dbReference>
<dbReference type="Pfam" id="PF04193">
    <property type="entry name" value="PQ-loop"/>
    <property type="match status" value="2"/>
</dbReference>